<sequence>MLIYIKVFVIAFLIFLAVDLIWLGVIANKLYQNEMGHLMKKNLNFVAAFLFYAIFIVGLSVFVIIPSIESGSLIKVVLLGALFGFVSYATYDLTNYATLEGFPLKMVVIDLIWGTSLGTLTSLLTFLIYRGVFKWHFYIFIWYYFYILFCGSWLHK</sequence>
<feature type="transmembrane region" description="Helical" evidence="1">
    <location>
        <begin position="72"/>
        <end position="91"/>
    </location>
</feature>
<dbReference type="AlphaFoldDB" id="A0A449BJX4"/>
<evidence type="ECO:0000313" key="3">
    <source>
        <dbReference type="Proteomes" id="UP000290909"/>
    </source>
</evidence>
<accession>A0A449BJX4</accession>
<feature type="transmembrane region" description="Helical" evidence="1">
    <location>
        <begin position="7"/>
        <end position="25"/>
    </location>
</feature>
<feature type="transmembrane region" description="Helical" evidence="1">
    <location>
        <begin position="45"/>
        <end position="65"/>
    </location>
</feature>
<proteinExistence type="predicted"/>
<dbReference type="Pfam" id="PF09945">
    <property type="entry name" value="DUF2177"/>
    <property type="match status" value="1"/>
</dbReference>
<keyword evidence="1" id="KW-1133">Transmembrane helix</keyword>
<feature type="transmembrane region" description="Helical" evidence="1">
    <location>
        <begin position="136"/>
        <end position="154"/>
    </location>
</feature>
<protein>
    <submittedName>
        <fullName evidence="2">Predicted membrane protein</fullName>
    </submittedName>
</protein>
<feature type="transmembrane region" description="Helical" evidence="1">
    <location>
        <begin position="111"/>
        <end position="129"/>
    </location>
</feature>
<organism evidence="2 3">
    <name type="scientific">Acholeplasma hippikon</name>
    <dbReference type="NCBI Taxonomy" id="264636"/>
    <lineage>
        <taxon>Bacteria</taxon>
        <taxon>Bacillati</taxon>
        <taxon>Mycoplasmatota</taxon>
        <taxon>Mollicutes</taxon>
        <taxon>Acholeplasmatales</taxon>
        <taxon>Acholeplasmataceae</taxon>
        <taxon>Acholeplasma</taxon>
    </lineage>
</organism>
<dbReference type="Proteomes" id="UP000290909">
    <property type="component" value="Chromosome"/>
</dbReference>
<evidence type="ECO:0000313" key="2">
    <source>
        <dbReference type="EMBL" id="VEU82693.1"/>
    </source>
</evidence>
<gene>
    <name evidence="2" type="ORF">NCTC10172_00713</name>
</gene>
<dbReference type="InterPro" id="IPR018687">
    <property type="entry name" value="DUF2177_membr"/>
</dbReference>
<reference evidence="2 3" key="1">
    <citation type="submission" date="2019-01" db="EMBL/GenBank/DDBJ databases">
        <authorList>
            <consortium name="Pathogen Informatics"/>
        </authorList>
    </citation>
    <scope>NUCLEOTIDE SEQUENCE [LARGE SCALE GENOMIC DNA]</scope>
    <source>
        <strain evidence="2 3">NCTC10172</strain>
    </source>
</reference>
<name>A0A449BJX4_9MOLU</name>
<dbReference type="EMBL" id="LR215050">
    <property type="protein sequence ID" value="VEU82693.1"/>
    <property type="molecule type" value="Genomic_DNA"/>
</dbReference>
<keyword evidence="3" id="KW-1185">Reference proteome</keyword>
<evidence type="ECO:0000256" key="1">
    <source>
        <dbReference type="SAM" id="Phobius"/>
    </source>
</evidence>
<keyword evidence="1" id="KW-0812">Transmembrane</keyword>
<dbReference type="KEGG" id="ahk:NCTC10172_00713"/>
<keyword evidence="1" id="KW-0472">Membrane</keyword>
<dbReference type="STRING" id="1408416.GCA_000702765_00189"/>